<dbReference type="PANTHER" id="PTHR11328:SF24">
    <property type="entry name" value="MAJOR FACILITATOR SUPERFAMILY (MFS) PROFILE DOMAIN-CONTAINING PROTEIN"/>
    <property type="match status" value="1"/>
</dbReference>
<dbReference type="SUPFAM" id="SSF103473">
    <property type="entry name" value="MFS general substrate transporter"/>
    <property type="match status" value="1"/>
</dbReference>
<feature type="transmembrane region" description="Helical" evidence="1">
    <location>
        <begin position="416"/>
        <end position="440"/>
    </location>
</feature>
<evidence type="ECO:0000313" key="2">
    <source>
        <dbReference type="EMBL" id="RGV77618.1"/>
    </source>
</evidence>
<evidence type="ECO:0000313" key="5">
    <source>
        <dbReference type="Proteomes" id="UP000284543"/>
    </source>
</evidence>
<evidence type="ECO:0000313" key="4">
    <source>
        <dbReference type="Proteomes" id="UP000283975"/>
    </source>
</evidence>
<dbReference type="EMBL" id="QSHZ01000022">
    <property type="protein sequence ID" value="RHC54432.1"/>
    <property type="molecule type" value="Genomic_DNA"/>
</dbReference>
<dbReference type="InterPro" id="IPR036259">
    <property type="entry name" value="MFS_trans_sf"/>
</dbReference>
<feature type="transmembrane region" description="Helical" evidence="1">
    <location>
        <begin position="21"/>
        <end position="41"/>
    </location>
</feature>
<sequence length="470" mass="52048">MEHKDNYDRLLPMPVKLGFGIANLGDTVITEFVGAFFIFFLTNIAGVRPALAGTIVFLGVMWDAISDPIIGTMSDRCTLEAGRRRPFLLISTVPLILLTTMMFTKVNFSANLKFLYFVVVSVFYWTAYTLFNIPYLSLGSELTTNNDEKTRASSIRQVFGTCGLFFANALPMILVSLFKGQGISEERAWTFAALTLGAIAGTAIFITWRATRGWEIKYPPQSKDEPIFKSLGKVLTYKPYILVIVASFLFYFAFNTCNASVIYNTIVVVGATEADTAVVYLAGTIVGVILSVLIGKLAVVFDKKWVFITFMAIAGFALVIFKFVGFHSITDQVIQFCMAHFAIIGFLVLSYNLLYDVCEVYEFKTGEMLTGVMISYFSFFIKLGKATALQAVGILLDLGGYDASLTIQPDSAKAAVTNMASIIPGCLMLLCALVVCFYPINRVRFRAMQNARKLKDEGKAYSTSEFDRIL</sequence>
<feature type="transmembrane region" description="Helical" evidence="1">
    <location>
        <begin position="47"/>
        <end position="65"/>
    </location>
</feature>
<feature type="transmembrane region" description="Helical" evidence="1">
    <location>
        <begin position="333"/>
        <end position="354"/>
    </location>
</feature>
<proteinExistence type="predicted"/>
<dbReference type="AlphaFoldDB" id="A0A414ASC7"/>
<evidence type="ECO:0000256" key="1">
    <source>
        <dbReference type="SAM" id="Phobius"/>
    </source>
</evidence>
<organism evidence="3 4">
    <name type="scientific">Enterocloster bolteae</name>
    <dbReference type="NCBI Taxonomy" id="208479"/>
    <lineage>
        <taxon>Bacteria</taxon>
        <taxon>Bacillati</taxon>
        <taxon>Bacillota</taxon>
        <taxon>Clostridia</taxon>
        <taxon>Lachnospirales</taxon>
        <taxon>Lachnospiraceae</taxon>
        <taxon>Enterocloster</taxon>
    </lineage>
</organism>
<dbReference type="EMBL" id="QRZM01000002">
    <property type="protein sequence ID" value="RGV77618.1"/>
    <property type="molecule type" value="Genomic_DNA"/>
</dbReference>
<feature type="transmembrane region" description="Helical" evidence="1">
    <location>
        <begin position="278"/>
        <end position="299"/>
    </location>
</feature>
<dbReference type="InterPro" id="IPR039672">
    <property type="entry name" value="MFS_2"/>
</dbReference>
<comment type="caution">
    <text evidence="3">The sequence shown here is derived from an EMBL/GenBank/DDBJ whole genome shotgun (WGS) entry which is preliminary data.</text>
</comment>
<keyword evidence="1" id="KW-1133">Transmembrane helix</keyword>
<dbReference type="CDD" id="cd17332">
    <property type="entry name" value="MFS_MelB_like"/>
    <property type="match status" value="1"/>
</dbReference>
<keyword evidence="1" id="KW-0472">Membrane</keyword>
<feature type="transmembrane region" description="Helical" evidence="1">
    <location>
        <begin position="306"/>
        <end position="327"/>
    </location>
</feature>
<dbReference type="Proteomes" id="UP000284543">
    <property type="component" value="Unassembled WGS sequence"/>
</dbReference>
<accession>A0A414ASC7</accession>
<evidence type="ECO:0000313" key="3">
    <source>
        <dbReference type="EMBL" id="RHC54432.1"/>
    </source>
</evidence>
<dbReference type="RefSeq" id="WP_002572671.1">
    <property type="nucleotide sequence ID" value="NZ_CAUFHZ010000075.1"/>
</dbReference>
<dbReference type="Gene3D" id="1.20.1250.20">
    <property type="entry name" value="MFS general substrate transporter like domains"/>
    <property type="match status" value="2"/>
</dbReference>
<name>A0A414ASC7_9FIRM</name>
<keyword evidence="1" id="KW-0812">Transmembrane</keyword>
<dbReference type="GO" id="GO:0005886">
    <property type="term" value="C:plasma membrane"/>
    <property type="evidence" value="ECO:0007669"/>
    <property type="project" value="TreeGrafter"/>
</dbReference>
<feature type="transmembrane region" description="Helical" evidence="1">
    <location>
        <begin position="114"/>
        <end position="138"/>
    </location>
</feature>
<dbReference type="PANTHER" id="PTHR11328">
    <property type="entry name" value="MAJOR FACILITATOR SUPERFAMILY DOMAIN-CONTAINING PROTEIN"/>
    <property type="match status" value="1"/>
</dbReference>
<protein>
    <submittedName>
        <fullName evidence="3">MFS transporter</fullName>
    </submittedName>
</protein>
<dbReference type="GO" id="GO:0015293">
    <property type="term" value="F:symporter activity"/>
    <property type="evidence" value="ECO:0007669"/>
    <property type="project" value="InterPro"/>
</dbReference>
<feature type="transmembrane region" description="Helical" evidence="1">
    <location>
        <begin position="240"/>
        <end position="266"/>
    </location>
</feature>
<dbReference type="Pfam" id="PF13347">
    <property type="entry name" value="MFS_2"/>
    <property type="match status" value="1"/>
</dbReference>
<dbReference type="GO" id="GO:0008643">
    <property type="term" value="P:carbohydrate transport"/>
    <property type="evidence" value="ECO:0007669"/>
    <property type="project" value="InterPro"/>
</dbReference>
<feature type="transmembrane region" description="Helical" evidence="1">
    <location>
        <begin position="374"/>
        <end position="396"/>
    </location>
</feature>
<reference evidence="4 5" key="1">
    <citation type="submission" date="2018-08" db="EMBL/GenBank/DDBJ databases">
        <title>A genome reference for cultivated species of the human gut microbiota.</title>
        <authorList>
            <person name="Zou Y."/>
            <person name="Xue W."/>
            <person name="Luo G."/>
        </authorList>
    </citation>
    <scope>NUCLEOTIDE SEQUENCE [LARGE SCALE GENOMIC DNA]</scope>
    <source>
        <strain evidence="2 5">AF14-18</strain>
        <strain evidence="3 4">AM35-14</strain>
    </source>
</reference>
<feature type="transmembrane region" description="Helical" evidence="1">
    <location>
        <begin position="86"/>
        <end position="108"/>
    </location>
</feature>
<gene>
    <name evidence="3" type="ORF">DW839_19630</name>
    <name evidence="2" type="ORF">DWW02_08135</name>
</gene>
<feature type="transmembrane region" description="Helical" evidence="1">
    <location>
        <begin position="158"/>
        <end position="177"/>
    </location>
</feature>
<dbReference type="Proteomes" id="UP000283975">
    <property type="component" value="Unassembled WGS sequence"/>
</dbReference>
<feature type="transmembrane region" description="Helical" evidence="1">
    <location>
        <begin position="189"/>
        <end position="208"/>
    </location>
</feature>